<dbReference type="PANTHER" id="PTHR22911">
    <property type="entry name" value="ACYL-MALONYL CONDENSING ENZYME-RELATED"/>
    <property type="match status" value="1"/>
</dbReference>
<comment type="subcellular location">
    <subcellularLocation>
        <location evidence="1">Membrane</location>
        <topology evidence="1">Multi-pass membrane protein</topology>
    </subcellularLocation>
</comment>
<keyword evidence="3 5" id="KW-1133">Transmembrane helix</keyword>
<accession>A0A485KX51</accession>
<evidence type="ECO:0000313" key="9">
    <source>
        <dbReference type="Proteomes" id="UP000332933"/>
    </source>
</evidence>
<protein>
    <submittedName>
        <fullName evidence="8">Aste57867_12725 protein</fullName>
    </submittedName>
</protein>
<feature type="transmembrane region" description="Helical" evidence="5">
    <location>
        <begin position="287"/>
        <end position="304"/>
    </location>
</feature>
<evidence type="ECO:0000256" key="2">
    <source>
        <dbReference type="ARBA" id="ARBA00022692"/>
    </source>
</evidence>
<feature type="transmembrane region" description="Helical" evidence="5">
    <location>
        <begin position="168"/>
        <end position="185"/>
    </location>
</feature>
<feature type="transmembrane region" description="Helical" evidence="5">
    <location>
        <begin position="74"/>
        <end position="94"/>
    </location>
</feature>
<dbReference type="SUPFAM" id="SSF103481">
    <property type="entry name" value="Multidrug resistance efflux transporter EmrE"/>
    <property type="match status" value="2"/>
</dbReference>
<feature type="transmembrane region" description="Helical" evidence="5">
    <location>
        <begin position="339"/>
        <end position="359"/>
    </location>
</feature>
<evidence type="ECO:0000313" key="8">
    <source>
        <dbReference type="EMBL" id="VFT89575.1"/>
    </source>
</evidence>
<feature type="transmembrane region" description="Helical" evidence="5">
    <location>
        <begin position="106"/>
        <end position="125"/>
    </location>
</feature>
<sequence>MAFSFDATVVPSTAIAMPSAPTPKCILLDIQDEMKDDDNDATPLLPMDDTPSSPHPISWSSRLCGWIGTNKTKLYGIGLVAGGNILASLMTVLIKFAAKFLSSEEIVFWRSFIAVLCNIAIQVALKIPLFDVPSNSRVVVVARSVLGYIAMSLSFYAYSTMVLSEASVIIYSAPIVTFAVGIIFLHEKLDRLDFGCTFVSFLGVVCVARPAFLFGATNSAASPLLSVIAAILAAIFLGLANVLIRKLHDVNTLTLVTYHLITCAFFAGLKVLVFQSGFTIPTEPSRIVTLLAIGVLGCLGQVMVTKGFQVEKAGIASAMQYINTMCIMVWDVTLLGQTLHAFSVVGALVIVASSAVVAYRRTQSK</sequence>
<evidence type="ECO:0000256" key="3">
    <source>
        <dbReference type="ARBA" id="ARBA00022989"/>
    </source>
</evidence>
<evidence type="ECO:0000259" key="6">
    <source>
        <dbReference type="Pfam" id="PF00892"/>
    </source>
</evidence>
<dbReference type="EMBL" id="CAADRA010005409">
    <property type="protein sequence ID" value="VFT89575.1"/>
    <property type="molecule type" value="Genomic_DNA"/>
</dbReference>
<dbReference type="Gene3D" id="1.10.3730.20">
    <property type="match status" value="1"/>
</dbReference>
<dbReference type="PANTHER" id="PTHR22911:SF6">
    <property type="entry name" value="SOLUTE CARRIER FAMILY 35 MEMBER G1"/>
    <property type="match status" value="1"/>
</dbReference>
<feature type="transmembrane region" description="Helical" evidence="5">
    <location>
        <begin position="137"/>
        <end position="156"/>
    </location>
</feature>
<dbReference type="OrthoDB" id="306876at2759"/>
<evidence type="ECO:0000256" key="4">
    <source>
        <dbReference type="ARBA" id="ARBA00023136"/>
    </source>
</evidence>
<evidence type="ECO:0000256" key="5">
    <source>
        <dbReference type="SAM" id="Phobius"/>
    </source>
</evidence>
<keyword evidence="9" id="KW-1185">Reference proteome</keyword>
<organism evidence="8 9">
    <name type="scientific">Aphanomyces stellatus</name>
    <dbReference type="NCBI Taxonomy" id="120398"/>
    <lineage>
        <taxon>Eukaryota</taxon>
        <taxon>Sar</taxon>
        <taxon>Stramenopiles</taxon>
        <taxon>Oomycota</taxon>
        <taxon>Saprolegniomycetes</taxon>
        <taxon>Saprolegniales</taxon>
        <taxon>Verrucalvaceae</taxon>
        <taxon>Aphanomyces</taxon>
    </lineage>
</organism>
<evidence type="ECO:0000313" key="7">
    <source>
        <dbReference type="EMBL" id="KAF0696532.1"/>
    </source>
</evidence>
<feature type="transmembrane region" description="Helical" evidence="5">
    <location>
        <begin position="192"/>
        <end position="212"/>
    </location>
</feature>
<feature type="domain" description="EamA" evidence="6">
    <location>
        <begin position="75"/>
        <end position="207"/>
    </location>
</feature>
<dbReference type="InterPro" id="IPR000620">
    <property type="entry name" value="EamA_dom"/>
</dbReference>
<feature type="domain" description="EamA" evidence="6">
    <location>
        <begin position="226"/>
        <end position="357"/>
    </location>
</feature>
<feature type="transmembrane region" description="Helical" evidence="5">
    <location>
        <begin position="224"/>
        <end position="244"/>
    </location>
</feature>
<dbReference type="InterPro" id="IPR037185">
    <property type="entry name" value="EmrE-like"/>
</dbReference>
<gene>
    <name evidence="8" type="primary">Aste57867_12725</name>
    <name evidence="7" type="ORF">As57867_012677</name>
    <name evidence="8" type="ORF">ASTE57867_12725</name>
</gene>
<reference evidence="8 9" key="1">
    <citation type="submission" date="2019-03" db="EMBL/GenBank/DDBJ databases">
        <authorList>
            <person name="Gaulin E."/>
            <person name="Dumas B."/>
        </authorList>
    </citation>
    <scope>NUCLEOTIDE SEQUENCE [LARGE SCALE GENOMIC DNA]</scope>
    <source>
        <strain evidence="8">CBS 568.67</strain>
    </source>
</reference>
<reference evidence="7" key="2">
    <citation type="submission" date="2019-06" db="EMBL/GenBank/DDBJ databases">
        <title>Genomics analysis of Aphanomyces spp. identifies a new class of oomycete effector associated with host adaptation.</title>
        <authorList>
            <person name="Gaulin E."/>
        </authorList>
    </citation>
    <scope>NUCLEOTIDE SEQUENCE</scope>
    <source>
        <strain evidence="7">CBS 578.67</strain>
    </source>
</reference>
<name>A0A485KX51_9STRA</name>
<proteinExistence type="predicted"/>
<dbReference type="AlphaFoldDB" id="A0A485KX51"/>
<keyword evidence="2 5" id="KW-0812">Transmembrane</keyword>
<dbReference type="Pfam" id="PF00892">
    <property type="entry name" value="EamA"/>
    <property type="match status" value="2"/>
</dbReference>
<keyword evidence="4 5" id="KW-0472">Membrane</keyword>
<dbReference type="GO" id="GO:0016020">
    <property type="term" value="C:membrane"/>
    <property type="evidence" value="ECO:0007669"/>
    <property type="project" value="UniProtKB-SubCell"/>
</dbReference>
<dbReference type="EMBL" id="VJMH01005388">
    <property type="protein sequence ID" value="KAF0696532.1"/>
    <property type="molecule type" value="Genomic_DNA"/>
</dbReference>
<evidence type="ECO:0000256" key="1">
    <source>
        <dbReference type="ARBA" id="ARBA00004141"/>
    </source>
</evidence>
<dbReference type="Proteomes" id="UP000332933">
    <property type="component" value="Unassembled WGS sequence"/>
</dbReference>
<feature type="transmembrane region" description="Helical" evidence="5">
    <location>
        <begin position="256"/>
        <end position="275"/>
    </location>
</feature>